<dbReference type="OrthoDB" id="4319294at2"/>
<evidence type="ECO:0000256" key="1">
    <source>
        <dbReference type="SAM" id="MobiDB-lite"/>
    </source>
</evidence>
<feature type="region of interest" description="Disordered" evidence="1">
    <location>
        <begin position="94"/>
        <end position="125"/>
    </location>
</feature>
<name>A0A3P1T157_9ACTN</name>
<organism evidence="2 3">
    <name type="scientific">Arachnia propionica</name>
    <dbReference type="NCBI Taxonomy" id="1750"/>
    <lineage>
        <taxon>Bacteria</taxon>
        <taxon>Bacillati</taxon>
        <taxon>Actinomycetota</taxon>
        <taxon>Actinomycetes</taxon>
        <taxon>Propionibacteriales</taxon>
        <taxon>Propionibacteriaceae</taxon>
        <taxon>Arachnia</taxon>
    </lineage>
</organism>
<dbReference type="EMBL" id="RQZG01000025">
    <property type="protein sequence ID" value="RRD03227.1"/>
    <property type="molecule type" value="Genomic_DNA"/>
</dbReference>
<proteinExistence type="predicted"/>
<dbReference type="RefSeq" id="WP_124845995.1">
    <property type="nucleotide sequence ID" value="NZ_RQZG01000025.1"/>
</dbReference>
<accession>A0A3P1T157</accession>
<reference evidence="2 3" key="1">
    <citation type="submission" date="2018-11" db="EMBL/GenBank/DDBJ databases">
        <title>Genomes From Bacteria Associated with the Canine Oral Cavity: a Test Case for Automated Genome-Based Taxonomic Assignment.</title>
        <authorList>
            <person name="Coil D.A."/>
            <person name="Jospin G."/>
            <person name="Darling A.E."/>
            <person name="Wallis C."/>
            <person name="Davis I.J."/>
            <person name="Harris S."/>
            <person name="Eisen J.A."/>
            <person name="Holcombe L.J."/>
            <person name="O'Flynn C."/>
        </authorList>
    </citation>
    <scope>NUCLEOTIDE SEQUENCE [LARGE SCALE GENOMIC DNA]</scope>
    <source>
        <strain evidence="2 3">OH887_COT-365</strain>
    </source>
</reference>
<comment type="caution">
    <text evidence="2">The sequence shown here is derived from an EMBL/GenBank/DDBJ whole genome shotgun (WGS) entry which is preliminary data.</text>
</comment>
<gene>
    <name evidence="2" type="ORF">EII34_15085</name>
</gene>
<evidence type="ECO:0000313" key="2">
    <source>
        <dbReference type="EMBL" id="RRD03227.1"/>
    </source>
</evidence>
<protein>
    <submittedName>
        <fullName evidence="2">DUF3168 domain-containing protein</fullName>
    </submittedName>
</protein>
<sequence length="125" mass="13589">MAFDDPVRIICDYLNETPALSGVSAFSRVPDPRPPKLIRATLTGSRRRSLIHRDARVTVECWAPTDAEAYELGAQVEQALSGLDTAWAFMPGGEGGWVSGPTELPDPDSGSPRVVMTANLRQRSH</sequence>
<dbReference type="Proteomes" id="UP000280819">
    <property type="component" value="Unassembled WGS sequence"/>
</dbReference>
<evidence type="ECO:0000313" key="3">
    <source>
        <dbReference type="Proteomes" id="UP000280819"/>
    </source>
</evidence>
<dbReference type="AlphaFoldDB" id="A0A3P1T157"/>